<reference evidence="2 3" key="1">
    <citation type="journal article" date="2014" name="Genome Announc.">
        <title>Draft Genome Sequence of Propane- and Butane-Oxidizing Actinobacterium Rhodococcus ruber IEGM 231.</title>
        <authorList>
            <person name="Ivshina I.B."/>
            <person name="Kuyukina M.S."/>
            <person name="Krivoruchko A.V."/>
            <person name="Barbe V."/>
            <person name="Fischer C."/>
        </authorList>
    </citation>
    <scope>NUCLEOTIDE SEQUENCE [LARGE SCALE GENOMIC DNA]</scope>
</reference>
<proteinExistence type="predicted"/>
<evidence type="ECO:0000313" key="2">
    <source>
        <dbReference type="EMBL" id="CDZ87170.1"/>
    </source>
</evidence>
<gene>
    <name evidence="2" type="ORF">RHRU231_210096</name>
</gene>
<evidence type="ECO:0000256" key="1">
    <source>
        <dbReference type="SAM" id="MobiDB-lite"/>
    </source>
</evidence>
<dbReference type="AlphaFoldDB" id="A0A098BG28"/>
<accession>A0A098BG28</accession>
<feature type="compositionally biased region" description="Basic and acidic residues" evidence="1">
    <location>
        <begin position="1"/>
        <end position="10"/>
    </location>
</feature>
<evidence type="ECO:0000313" key="3">
    <source>
        <dbReference type="Proteomes" id="UP000042997"/>
    </source>
</evidence>
<name>A0A098BG28_9NOCA</name>
<protein>
    <submittedName>
        <fullName evidence="2">Uncharacterized protein</fullName>
    </submittedName>
</protein>
<dbReference type="Proteomes" id="UP000042997">
    <property type="component" value="Unassembled WGS sequence"/>
</dbReference>
<sequence length="56" mass="6120">MVRDHGHADALEQAAMAGGRPHRRKERIPPGPDALAAAEALRNNSTDHHSERVCEL</sequence>
<dbReference type="EMBL" id="CCSD01000030">
    <property type="protein sequence ID" value="CDZ87170.1"/>
    <property type="molecule type" value="Genomic_DNA"/>
</dbReference>
<feature type="region of interest" description="Disordered" evidence="1">
    <location>
        <begin position="1"/>
        <end position="33"/>
    </location>
</feature>
<organism evidence="2 3">
    <name type="scientific">Rhodococcus ruber</name>
    <dbReference type="NCBI Taxonomy" id="1830"/>
    <lineage>
        <taxon>Bacteria</taxon>
        <taxon>Bacillati</taxon>
        <taxon>Actinomycetota</taxon>
        <taxon>Actinomycetes</taxon>
        <taxon>Mycobacteriales</taxon>
        <taxon>Nocardiaceae</taxon>
        <taxon>Rhodococcus</taxon>
    </lineage>
</organism>